<evidence type="ECO:0000313" key="3">
    <source>
        <dbReference type="Proteomes" id="UP000248349"/>
    </source>
</evidence>
<dbReference type="SUPFAM" id="SSF48208">
    <property type="entry name" value="Six-hairpin glycosidases"/>
    <property type="match status" value="1"/>
</dbReference>
<dbReference type="Pfam" id="PF07470">
    <property type="entry name" value="Glyco_hydro_88"/>
    <property type="match status" value="1"/>
</dbReference>
<reference evidence="2 3" key="1">
    <citation type="submission" date="2016-12" db="EMBL/GenBank/DDBJ databases">
        <title>The genomes of Aspergillus section Nigri reveals drivers in fungal speciation.</title>
        <authorList>
            <consortium name="DOE Joint Genome Institute"/>
            <person name="Vesth T.C."/>
            <person name="Nybo J."/>
            <person name="Theobald S."/>
            <person name="Brandl J."/>
            <person name="Frisvad J.C."/>
            <person name="Nielsen K.F."/>
            <person name="Lyhne E.K."/>
            <person name="Kogle M.E."/>
            <person name="Kuo A."/>
            <person name="Riley R."/>
            <person name="Clum A."/>
            <person name="Nolan M."/>
            <person name="Lipzen A."/>
            <person name="Salamov A."/>
            <person name="Henrissat B."/>
            <person name="Wiebenga A."/>
            <person name="De Vries R.P."/>
            <person name="Grigoriev I.V."/>
            <person name="Mortensen U.H."/>
            <person name="Andersen M.R."/>
            <person name="Baker S.E."/>
        </authorList>
    </citation>
    <scope>NUCLEOTIDE SEQUENCE [LARGE SCALE GENOMIC DNA]</scope>
    <source>
        <strain evidence="2 3">JOP 1030-1</strain>
    </source>
</reference>
<keyword evidence="3" id="KW-1185">Reference proteome</keyword>
<dbReference type="GeneID" id="37080664"/>
<dbReference type="PANTHER" id="PTHR33886">
    <property type="entry name" value="UNSATURATED RHAMNOGALACTURONAN HYDROLASE (EUROFUNG)"/>
    <property type="match status" value="1"/>
</dbReference>
<dbReference type="STRING" id="1450539.A0A319A004"/>
<dbReference type="InterPro" id="IPR012341">
    <property type="entry name" value="6hp_glycosidase-like_sf"/>
</dbReference>
<evidence type="ECO:0000256" key="1">
    <source>
        <dbReference type="ARBA" id="ARBA00022801"/>
    </source>
</evidence>
<dbReference type="AlphaFoldDB" id="A0A319A004"/>
<organism evidence="2 3">
    <name type="scientific">Aspergillus saccharolyticus JOP 1030-1</name>
    <dbReference type="NCBI Taxonomy" id="1450539"/>
    <lineage>
        <taxon>Eukaryota</taxon>
        <taxon>Fungi</taxon>
        <taxon>Dikarya</taxon>
        <taxon>Ascomycota</taxon>
        <taxon>Pezizomycotina</taxon>
        <taxon>Eurotiomycetes</taxon>
        <taxon>Eurotiomycetidae</taxon>
        <taxon>Eurotiales</taxon>
        <taxon>Aspergillaceae</taxon>
        <taxon>Aspergillus</taxon>
        <taxon>Aspergillus subgen. Circumdati</taxon>
    </lineage>
</organism>
<sequence>MTPPPPIPPPQIREKIDLLITNLINIHDSTGQFLLHLPDGRIIDTKSWHGWEWTHGIGLYGIWKYYELTGSATHLQTIREWFAARFAEGGTTKNINTMAVFLTLAHLYETTRDITYLPWLDAWAEWAMHELPRTQHGGMQHITYLTENPQQMWDDTLMMTVLPLAKIGRLLGRPAYVEEAKRQCLLHLQYLFDARSGLFFHGWQFTPSDDNNNNGNQQGHHFAEARWARGNSWITMVIPEIVELLELDATDPIRVHLLSVLEAQCAALRRLQEADGFWHTLLDVKDSYVEASATAGFAYGMLKAVRKRYLPQEYRAVAERAIQAVVGAVDAQGELQNTSFGTGMGDSLQFYKEIPLTAMPYGQAMAIMALGEYLRGRVY</sequence>
<evidence type="ECO:0000313" key="2">
    <source>
        <dbReference type="EMBL" id="PYH49820.1"/>
    </source>
</evidence>
<dbReference type="PANTHER" id="PTHR33886:SF8">
    <property type="entry name" value="UNSATURATED RHAMNOGALACTURONAN HYDROLASE (EUROFUNG)"/>
    <property type="match status" value="1"/>
</dbReference>
<dbReference type="Proteomes" id="UP000248349">
    <property type="component" value="Unassembled WGS sequence"/>
</dbReference>
<dbReference type="InterPro" id="IPR052043">
    <property type="entry name" value="PolySaccharide_Degr_Enz"/>
</dbReference>
<keyword evidence="1 2" id="KW-0378">Hydrolase</keyword>
<dbReference type="GO" id="GO:0016787">
    <property type="term" value="F:hydrolase activity"/>
    <property type="evidence" value="ECO:0007669"/>
    <property type="project" value="UniProtKB-KW"/>
</dbReference>
<dbReference type="InterPro" id="IPR008928">
    <property type="entry name" value="6-hairpin_glycosidase_sf"/>
</dbReference>
<gene>
    <name evidence="2" type="ORF">BP01DRAFT_419934</name>
</gene>
<protein>
    <submittedName>
        <fullName evidence="2">Glycosyl hydrolase</fullName>
    </submittedName>
</protein>
<dbReference type="OrthoDB" id="2305845at2759"/>
<dbReference type="Gene3D" id="1.50.10.10">
    <property type="match status" value="1"/>
</dbReference>
<dbReference type="InterPro" id="IPR010905">
    <property type="entry name" value="Glyco_hydro_88"/>
</dbReference>
<accession>A0A319A004</accession>
<name>A0A319A004_9EURO</name>
<dbReference type="EMBL" id="KZ821218">
    <property type="protein sequence ID" value="PYH49820.1"/>
    <property type="molecule type" value="Genomic_DNA"/>
</dbReference>
<dbReference type="RefSeq" id="XP_025435802.1">
    <property type="nucleotide sequence ID" value="XM_025579435.1"/>
</dbReference>
<proteinExistence type="predicted"/>
<dbReference type="GO" id="GO:0005975">
    <property type="term" value="P:carbohydrate metabolic process"/>
    <property type="evidence" value="ECO:0007669"/>
    <property type="project" value="InterPro"/>
</dbReference>